<reference evidence="3" key="3">
    <citation type="submission" date="2015-06" db="UniProtKB">
        <authorList>
            <consortium name="EnsemblProtists"/>
        </authorList>
    </citation>
    <scope>IDENTIFICATION</scope>
</reference>
<protein>
    <submittedName>
        <fullName evidence="2 3">Uncharacterized protein</fullName>
    </submittedName>
</protein>
<evidence type="ECO:0000313" key="4">
    <source>
        <dbReference type="Proteomes" id="UP000011087"/>
    </source>
</evidence>
<dbReference type="EMBL" id="JH993056">
    <property type="protein sequence ID" value="EKX37701.1"/>
    <property type="molecule type" value="Genomic_DNA"/>
</dbReference>
<feature type="compositionally biased region" description="Low complexity" evidence="1">
    <location>
        <begin position="212"/>
        <end position="226"/>
    </location>
</feature>
<dbReference type="GeneID" id="17294439"/>
<dbReference type="PaxDb" id="55529-EKX37701"/>
<dbReference type="AlphaFoldDB" id="L1IN38"/>
<proteinExistence type="predicted"/>
<evidence type="ECO:0000256" key="1">
    <source>
        <dbReference type="SAM" id="MobiDB-lite"/>
    </source>
</evidence>
<evidence type="ECO:0000313" key="3">
    <source>
        <dbReference type="EnsemblProtists" id="EKX37701"/>
    </source>
</evidence>
<reference evidence="2 4" key="1">
    <citation type="journal article" date="2012" name="Nature">
        <title>Algal genomes reveal evolutionary mosaicism and the fate of nucleomorphs.</title>
        <authorList>
            <consortium name="DOE Joint Genome Institute"/>
            <person name="Curtis B.A."/>
            <person name="Tanifuji G."/>
            <person name="Burki F."/>
            <person name="Gruber A."/>
            <person name="Irimia M."/>
            <person name="Maruyama S."/>
            <person name="Arias M.C."/>
            <person name="Ball S.G."/>
            <person name="Gile G.H."/>
            <person name="Hirakawa Y."/>
            <person name="Hopkins J.F."/>
            <person name="Kuo A."/>
            <person name="Rensing S.A."/>
            <person name="Schmutz J."/>
            <person name="Symeonidi A."/>
            <person name="Elias M."/>
            <person name="Eveleigh R.J."/>
            <person name="Herman E.K."/>
            <person name="Klute M.J."/>
            <person name="Nakayama T."/>
            <person name="Obornik M."/>
            <person name="Reyes-Prieto A."/>
            <person name="Armbrust E.V."/>
            <person name="Aves S.J."/>
            <person name="Beiko R.G."/>
            <person name="Coutinho P."/>
            <person name="Dacks J.B."/>
            <person name="Durnford D.G."/>
            <person name="Fast N.M."/>
            <person name="Green B.R."/>
            <person name="Grisdale C.J."/>
            <person name="Hempel F."/>
            <person name="Henrissat B."/>
            <person name="Hoppner M.P."/>
            <person name="Ishida K."/>
            <person name="Kim E."/>
            <person name="Koreny L."/>
            <person name="Kroth P.G."/>
            <person name="Liu Y."/>
            <person name="Malik S.B."/>
            <person name="Maier U.G."/>
            <person name="McRose D."/>
            <person name="Mock T."/>
            <person name="Neilson J.A."/>
            <person name="Onodera N.T."/>
            <person name="Poole A.M."/>
            <person name="Pritham E.J."/>
            <person name="Richards T.A."/>
            <person name="Rocap G."/>
            <person name="Roy S.W."/>
            <person name="Sarai C."/>
            <person name="Schaack S."/>
            <person name="Shirato S."/>
            <person name="Slamovits C.H."/>
            <person name="Spencer D.F."/>
            <person name="Suzuki S."/>
            <person name="Worden A.Z."/>
            <person name="Zauner S."/>
            <person name="Barry K."/>
            <person name="Bell C."/>
            <person name="Bharti A.K."/>
            <person name="Crow J.A."/>
            <person name="Grimwood J."/>
            <person name="Kramer R."/>
            <person name="Lindquist E."/>
            <person name="Lucas S."/>
            <person name="Salamov A."/>
            <person name="McFadden G.I."/>
            <person name="Lane C.E."/>
            <person name="Keeling P.J."/>
            <person name="Gray M.W."/>
            <person name="Grigoriev I.V."/>
            <person name="Archibald J.M."/>
        </authorList>
    </citation>
    <scope>NUCLEOTIDE SEQUENCE</scope>
    <source>
        <strain evidence="2 4">CCMP2712</strain>
    </source>
</reference>
<reference evidence="4" key="2">
    <citation type="submission" date="2012-11" db="EMBL/GenBank/DDBJ databases">
        <authorList>
            <person name="Kuo A."/>
            <person name="Curtis B.A."/>
            <person name="Tanifuji G."/>
            <person name="Burki F."/>
            <person name="Gruber A."/>
            <person name="Irimia M."/>
            <person name="Maruyama S."/>
            <person name="Arias M.C."/>
            <person name="Ball S.G."/>
            <person name="Gile G.H."/>
            <person name="Hirakawa Y."/>
            <person name="Hopkins J.F."/>
            <person name="Rensing S.A."/>
            <person name="Schmutz J."/>
            <person name="Symeonidi A."/>
            <person name="Elias M."/>
            <person name="Eveleigh R.J."/>
            <person name="Herman E.K."/>
            <person name="Klute M.J."/>
            <person name="Nakayama T."/>
            <person name="Obornik M."/>
            <person name="Reyes-Prieto A."/>
            <person name="Armbrust E.V."/>
            <person name="Aves S.J."/>
            <person name="Beiko R.G."/>
            <person name="Coutinho P."/>
            <person name="Dacks J.B."/>
            <person name="Durnford D.G."/>
            <person name="Fast N.M."/>
            <person name="Green B.R."/>
            <person name="Grisdale C."/>
            <person name="Hempe F."/>
            <person name="Henrissat B."/>
            <person name="Hoppner M.P."/>
            <person name="Ishida K.-I."/>
            <person name="Kim E."/>
            <person name="Koreny L."/>
            <person name="Kroth P.G."/>
            <person name="Liu Y."/>
            <person name="Malik S.-B."/>
            <person name="Maier U.G."/>
            <person name="McRose D."/>
            <person name="Mock T."/>
            <person name="Neilson J.A."/>
            <person name="Onodera N.T."/>
            <person name="Poole A.M."/>
            <person name="Pritham E.J."/>
            <person name="Richards T.A."/>
            <person name="Rocap G."/>
            <person name="Roy S.W."/>
            <person name="Sarai C."/>
            <person name="Schaack S."/>
            <person name="Shirato S."/>
            <person name="Slamovits C.H."/>
            <person name="Spencer D.F."/>
            <person name="Suzuki S."/>
            <person name="Worden A.Z."/>
            <person name="Zauner S."/>
            <person name="Barry K."/>
            <person name="Bell C."/>
            <person name="Bharti A.K."/>
            <person name="Crow J.A."/>
            <person name="Grimwood J."/>
            <person name="Kramer R."/>
            <person name="Lindquist E."/>
            <person name="Lucas S."/>
            <person name="Salamov A."/>
            <person name="McFadden G.I."/>
            <person name="Lane C.E."/>
            <person name="Keeling P.J."/>
            <person name="Gray M.W."/>
            <person name="Grigoriev I.V."/>
            <person name="Archibald J.M."/>
        </authorList>
    </citation>
    <scope>NUCLEOTIDE SEQUENCE</scope>
    <source>
        <strain evidence="4">CCMP2712</strain>
    </source>
</reference>
<dbReference type="HOGENOM" id="CLU_624790_0_0_1"/>
<evidence type="ECO:0000313" key="2">
    <source>
        <dbReference type="EMBL" id="EKX37701.1"/>
    </source>
</evidence>
<accession>L1IN38</accession>
<dbReference type="RefSeq" id="XP_005824681.1">
    <property type="nucleotide sequence ID" value="XM_005824624.1"/>
</dbReference>
<feature type="region of interest" description="Disordered" evidence="1">
    <location>
        <begin position="19"/>
        <end position="48"/>
    </location>
</feature>
<dbReference type="EnsemblProtists" id="EKX37701">
    <property type="protein sequence ID" value="EKX37701"/>
    <property type="gene ID" value="GUITHDRAFT_144824"/>
</dbReference>
<organism evidence="2">
    <name type="scientific">Guillardia theta (strain CCMP2712)</name>
    <name type="common">Cryptophyte</name>
    <dbReference type="NCBI Taxonomy" id="905079"/>
    <lineage>
        <taxon>Eukaryota</taxon>
        <taxon>Cryptophyceae</taxon>
        <taxon>Pyrenomonadales</taxon>
        <taxon>Geminigeraceae</taxon>
        <taxon>Guillardia</taxon>
    </lineage>
</organism>
<dbReference type="Proteomes" id="UP000011087">
    <property type="component" value="Unassembled WGS sequence"/>
</dbReference>
<feature type="region of interest" description="Disordered" evidence="1">
    <location>
        <begin position="166"/>
        <end position="226"/>
    </location>
</feature>
<gene>
    <name evidence="2" type="ORF">GUITHDRAFT_144824</name>
</gene>
<feature type="compositionally biased region" description="Polar residues" evidence="1">
    <location>
        <begin position="37"/>
        <end position="47"/>
    </location>
</feature>
<dbReference type="KEGG" id="gtt:GUITHDRAFT_144824"/>
<sequence length="439" mass="48061">MATAAQALLRPTVQHSPTLESFRDVLNRPSTKRTEGLQRSPNGSSGEHTMASILLSNLRESPVMDSSTTPRSEQVTKTDCIKASACLLSDFALYPRDSHQKKLKTFEISEFRIGQPIITVLEDLNPPEAAEENEKLAAKRKAEEMGLDEKELLAAEILSASFGGGSDSVVSAKSGRSKAARTDGRGHGNGSRNSNRASVASEGGEKDSTVGRLSNRRQSSSDSSPSAPIVEWARKVVDFLEVNGQDLLHAICAHYRIEFSGDIRSIRDYSIEQLAHNAIFNPALPKTSGRLPKMLRDVDGVADWNMTFLKNKAGIFRAVRVTATLHGDPLFLECRCCSYCGSCFSGRFMKPNAMHQQAGGWKEITERTAAGKYSWATLKGWRLCVPCFTHWASNGTNVNANRPSIEDLVTEQKPGRTEGVLRWETVSSVAFDQKSVADP</sequence>
<name>L1IN38_GUITC</name>
<keyword evidence="4" id="KW-1185">Reference proteome</keyword>
<feature type="compositionally biased region" description="Basic and acidic residues" evidence="1">
    <location>
        <begin position="21"/>
        <end position="36"/>
    </location>
</feature>